<dbReference type="PANTHER" id="PTHR39332">
    <property type="entry name" value="BLL4707 PROTEIN"/>
    <property type="match status" value="1"/>
</dbReference>
<reference evidence="1 2" key="1">
    <citation type="submission" date="2017-10" db="EMBL/GenBank/DDBJ databases">
        <title>Sedimentibacterium mangrovi gen. nov., sp. nov., a novel member of family Phyllobacteriacea isolated from mangrove sediment.</title>
        <authorList>
            <person name="Liao H."/>
            <person name="Tian Y."/>
        </authorList>
    </citation>
    <scope>NUCLEOTIDE SEQUENCE [LARGE SCALE GENOMIC DNA]</scope>
    <source>
        <strain evidence="1 2">X9-2-2</strain>
    </source>
</reference>
<dbReference type="InterPro" id="IPR019587">
    <property type="entry name" value="Polyketide_cyclase/dehydratase"/>
</dbReference>
<dbReference type="SUPFAM" id="SSF55961">
    <property type="entry name" value="Bet v1-like"/>
    <property type="match status" value="1"/>
</dbReference>
<dbReference type="InterPro" id="IPR023393">
    <property type="entry name" value="START-like_dom_sf"/>
</dbReference>
<evidence type="ECO:0000313" key="2">
    <source>
        <dbReference type="Proteomes" id="UP000221168"/>
    </source>
</evidence>
<comment type="caution">
    <text evidence="1">The sequence shown here is derived from an EMBL/GenBank/DDBJ whole genome shotgun (WGS) entry which is preliminary data.</text>
</comment>
<organism evidence="1 2">
    <name type="scientific">Zhengella mangrovi</name>
    <dbReference type="NCBI Taxonomy" id="1982044"/>
    <lineage>
        <taxon>Bacteria</taxon>
        <taxon>Pseudomonadati</taxon>
        <taxon>Pseudomonadota</taxon>
        <taxon>Alphaproteobacteria</taxon>
        <taxon>Hyphomicrobiales</taxon>
        <taxon>Notoacmeibacteraceae</taxon>
        <taxon>Zhengella</taxon>
    </lineage>
</organism>
<evidence type="ECO:0000313" key="1">
    <source>
        <dbReference type="EMBL" id="PHP66838.1"/>
    </source>
</evidence>
<name>A0A2G1QNP7_9HYPH</name>
<dbReference type="AlphaFoldDB" id="A0A2G1QNP7"/>
<dbReference type="Proteomes" id="UP000221168">
    <property type="component" value="Unassembled WGS sequence"/>
</dbReference>
<protein>
    <submittedName>
        <fullName evidence="1">MxaD family protein</fullName>
    </submittedName>
</protein>
<proteinExistence type="predicted"/>
<accession>A0A2G1QNP7</accession>
<dbReference type="EMBL" id="PDVP01000006">
    <property type="protein sequence ID" value="PHP66838.1"/>
    <property type="molecule type" value="Genomic_DNA"/>
</dbReference>
<dbReference type="CDD" id="cd07821">
    <property type="entry name" value="PYR_PYL_RCAR_like"/>
    <property type="match status" value="1"/>
</dbReference>
<keyword evidence="2" id="KW-1185">Reference proteome</keyword>
<dbReference type="OrthoDB" id="1364128at2"/>
<sequence>MPHVYVSTVIEAPAAAVWNRVRDFNGLPNWTPFVADSRIEQMQPSDKVGCIRNFTLKDGGRIREQLLALSDYDMSCTYSILESPMGVENYVARLSVTPVTDGNMAFAEWTADFDCAPGREAELEQQIGNGVFQAAFASLKRQMAGRQS</sequence>
<gene>
    <name evidence="1" type="ORF">CSC94_12100</name>
</gene>
<dbReference type="Gene3D" id="3.30.530.20">
    <property type="match status" value="1"/>
</dbReference>
<dbReference type="RefSeq" id="WP_099306605.1">
    <property type="nucleotide sequence ID" value="NZ_PDVP01000006.1"/>
</dbReference>
<dbReference type="PANTHER" id="PTHR39332:SF7">
    <property type="entry name" value="SRPBCC FAMILY PROTEIN"/>
    <property type="match status" value="1"/>
</dbReference>
<dbReference type="Pfam" id="PF10604">
    <property type="entry name" value="Polyketide_cyc2"/>
    <property type="match status" value="1"/>
</dbReference>